<proteinExistence type="predicted"/>
<reference evidence="1" key="1">
    <citation type="submission" date="2017-02" db="EMBL/GenBank/DDBJ databases">
        <title>Delving into the versatile metabolic prowess of the omnipresent phylum Bacteroidetes.</title>
        <authorList>
            <person name="Nobu M.K."/>
            <person name="Mei R."/>
            <person name="Narihiro T."/>
            <person name="Kuroda K."/>
            <person name="Liu W.-T."/>
        </authorList>
    </citation>
    <scope>NUCLEOTIDE SEQUENCE</scope>
    <source>
        <strain evidence="1">ADurb.Bin160</strain>
    </source>
</reference>
<dbReference type="Proteomes" id="UP000485621">
    <property type="component" value="Unassembled WGS sequence"/>
</dbReference>
<name>A0A1V5ZNB9_9BACT</name>
<protein>
    <submittedName>
        <fullName evidence="1">Uncharacterized protein</fullName>
    </submittedName>
</protein>
<sequence length="58" mass="6878">MIKENVDTENQLLRNNDHYPKELARELLDTLNSNIDIITLFPGYNYDNFDSYIDRGIE</sequence>
<accession>A0A1V5ZNB9</accession>
<dbReference type="AlphaFoldDB" id="A0A1V5ZNB9"/>
<gene>
    <name evidence="1" type="ORF">BWY04_00707</name>
</gene>
<organism evidence="1">
    <name type="scientific">candidate division CPR1 bacterium ADurb.Bin160</name>
    <dbReference type="NCBI Taxonomy" id="1852826"/>
    <lineage>
        <taxon>Bacteria</taxon>
        <taxon>candidate division CPR1</taxon>
    </lineage>
</organism>
<evidence type="ECO:0000313" key="1">
    <source>
        <dbReference type="EMBL" id="OQB41611.1"/>
    </source>
</evidence>
<dbReference type="EMBL" id="MWDB01000013">
    <property type="protein sequence ID" value="OQB41611.1"/>
    <property type="molecule type" value="Genomic_DNA"/>
</dbReference>
<comment type="caution">
    <text evidence="1">The sequence shown here is derived from an EMBL/GenBank/DDBJ whole genome shotgun (WGS) entry which is preliminary data.</text>
</comment>